<dbReference type="Proteomes" id="UP000521017">
    <property type="component" value="Unassembled WGS sequence"/>
</dbReference>
<dbReference type="SUPFAM" id="SSF52266">
    <property type="entry name" value="SGNH hydrolase"/>
    <property type="match status" value="1"/>
</dbReference>
<dbReference type="InterPro" id="IPR013830">
    <property type="entry name" value="SGNH_hydro"/>
</dbReference>
<keyword evidence="1" id="KW-0732">Signal</keyword>
<dbReference type="Gene3D" id="3.40.50.1110">
    <property type="entry name" value="SGNH hydrolase"/>
    <property type="match status" value="1"/>
</dbReference>
<organism evidence="3 4">
    <name type="scientific">Pedobacter cryoconitis</name>
    <dbReference type="NCBI Taxonomy" id="188932"/>
    <lineage>
        <taxon>Bacteria</taxon>
        <taxon>Pseudomonadati</taxon>
        <taxon>Bacteroidota</taxon>
        <taxon>Sphingobacteriia</taxon>
        <taxon>Sphingobacteriales</taxon>
        <taxon>Sphingobacteriaceae</taxon>
        <taxon>Pedobacter</taxon>
    </lineage>
</organism>
<dbReference type="RefSeq" id="WP_184622748.1">
    <property type="nucleotide sequence ID" value="NZ_JACHCC010000002.1"/>
</dbReference>
<gene>
    <name evidence="3" type="ORF">HDF25_000666</name>
</gene>
<evidence type="ECO:0000256" key="1">
    <source>
        <dbReference type="SAM" id="SignalP"/>
    </source>
</evidence>
<dbReference type="GO" id="GO:0004622">
    <property type="term" value="F:phosphatidylcholine lysophospholipase activity"/>
    <property type="evidence" value="ECO:0007669"/>
    <property type="project" value="TreeGrafter"/>
</dbReference>
<feature type="chain" id="PRO_5031161110" evidence="1">
    <location>
        <begin position="24"/>
        <end position="241"/>
    </location>
</feature>
<dbReference type="EMBL" id="JACHCC010000002">
    <property type="protein sequence ID" value="MBB6498529.1"/>
    <property type="molecule type" value="Genomic_DNA"/>
</dbReference>
<proteinExistence type="predicted"/>
<dbReference type="CDD" id="cd04501">
    <property type="entry name" value="SGNH_hydrolase_like_4"/>
    <property type="match status" value="1"/>
</dbReference>
<reference evidence="3 4" key="1">
    <citation type="submission" date="2020-08" db="EMBL/GenBank/DDBJ databases">
        <title>Genomic Encyclopedia of Type Strains, Phase IV (KMG-V): Genome sequencing to study the core and pangenomes of soil and plant-associated prokaryotes.</title>
        <authorList>
            <person name="Whitman W."/>
        </authorList>
    </citation>
    <scope>NUCLEOTIDE SEQUENCE [LARGE SCALE GENOMIC DNA]</scope>
    <source>
        <strain evidence="3 4">M2T3</strain>
    </source>
</reference>
<comment type="caution">
    <text evidence="3">The sequence shown here is derived from an EMBL/GenBank/DDBJ whole genome shotgun (WGS) entry which is preliminary data.</text>
</comment>
<dbReference type="InterPro" id="IPR051532">
    <property type="entry name" value="Ester_Hydrolysis_Enzymes"/>
</dbReference>
<dbReference type="AlphaFoldDB" id="A0A7X0MGX4"/>
<evidence type="ECO:0000313" key="4">
    <source>
        <dbReference type="Proteomes" id="UP000521017"/>
    </source>
</evidence>
<feature type="domain" description="SGNH hydrolase-type esterase" evidence="2">
    <location>
        <begin position="64"/>
        <end position="228"/>
    </location>
</feature>
<evidence type="ECO:0000313" key="3">
    <source>
        <dbReference type="EMBL" id="MBB6498529.1"/>
    </source>
</evidence>
<dbReference type="PANTHER" id="PTHR30383">
    <property type="entry name" value="THIOESTERASE 1/PROTEASE 1/LYSOPHOSPHOLIPASE L1"/>
    <property type="match status" value="1"/>
</dbReference>
<name>A0A7X0MGX4_9SPHI</name>
<dbReference type="InterPro" id="IPR036514">
    <property type="entry name" value="SGNH_hydro_sf"/>
</dbReference>
<accession>A0A7X0MGX4</accession>
<feature type="signal peptide" evidence="1">
    <location>
        <begin position="1"/>
        <end position="23"/>
    </location>
</feature>
<evidence type="ECO:0000259" key="2">
    <source>
        <dbReference type="Pfam" id="PF13472"/>
    </source>
</evidence>
<dbReference type="Pfam" id="PF13472">
    <property type="entry name" value="Lipase_GDSL_2"/>
    <property type="match status" value="1"/>
</dbReference>
<dbReference type="PANTHER" id="PTHR30383:SF5">
    <property type="entry name" value="SGNH HYDROLASE-TYPE ESTERASE DOMAIN-CONTAINING PROTEIN"/>
    <property type="match status" value="1"/>
</dbReference>
<protein>
    <submittedName>
        <fullName evidence="3">Lysophospholipase L1-like esterase</fullName>
    </submittedName>
</protein>
<sequence>MKYIITTIKLVSVGLFLTTSVFAQVRDSTQRKDAKVPDWAALRYYQEANGQAQLNSPKENRVVFMGNSITEGWSRVDPEFFNQHKNYINRGISGQTTPQMLIRFRQDVINLKPKIVVILGGTNDIAGNTGPATTDEIFGNLVSMMELAKANRIKVIISSVLPVYDYPWKKGAEPVTRIAELNERLKLYAKQEHIVYLDYYSAMKDDRKGLKENLSADGVHPNIAGYKIMEPLLEKAIKSTP</sequence>